<protein>
    <recommendedName>
        <fullName evidence="4">phosphoglycerate kinase</fullName>
        <ecNumber evidence="4">2.7.2.3</ecNumber>
    </recommendedName>
</protein>
<keyword evidence="9" id="KW-0324">Glycolysis</keyword>
<dbReference type="GO" id="GO:0005829">
    <property type="term" value="C:cytosol"/>
    <property type="evidence" value="ECO:0007669"/>
    <property type="project" value="TreeGrafter"/>
</dbReference>
<dbReference type="AlphaFoldDB" id="A0A382KNE9"/>
<dbReference type="Pfam" id="PF00162">
    <property type="entry name" value="PGK"/>
    <property type="match status" value="1"/>
</dbReference>
<evidence type="ECO:0000256" key="3">
    <source>
        <dbReference type="ARBA" id="ARBA00008982"/>
    </source>
</evidence>
<dbReference type="InterPro" id="IPR036043">
    <property type="entry name" value="Phosphoglycerate_kinase_sf"/>
</dbReference>
<keyword evidence="6" id="KW-0547">Nucleotide-binding</keyword>
<dbReference type="InterPro" id="IPR015824">
    <property type="entry name" value="Phosphoglycerate_kinase_N"/>
</dbReference>
<dbReference type="GO" id="GO:0006096">
    <property type="term" value="P:glycolytic process"/>
    <property type="evidence" value="ECO:0007669"/>
    <property type="project" value="UniProtKB-KW"/>
</dbReference>
<accession>A0A382KNE9</accession>
<keyword evidence="8" id="KW-0067">ATP-binding</keyword>
<evidence type="ECO:0000256" key="4">
    <source>
        <dbReference type="ARBA" id="ARBA00013061"/>
    </source>
</evidence>
<evidence type="ECO:0000256" key="7">
    <source>
        <dbReference type="ARBA" id="ARBA00022777"/>
    </source>
</evidence>
<dbReference type="GO" id="GO:0004618">
    <property type="term" value="F:phosphoglycerate kinase activity"/>
    <property type="evidence" value="ECO:0007669"/>
    <property type="project" value="UniProtKB-EC"/>
</dbReference>
<evidence type="ECO:0000256" key="5">
    <source>
        <dbReference type="ARBA" id="ARBA00022679"/>
    </source>
</evidence>
<comment type="pathway">
    <text evidence="2">Carbohydrate degradation; glycolysis; pyruvate from D-glyceraldehyde 3-phosphate: step 2/5.</text>
</comment>
<gene>
    <name evidence="10" type="ORF">METZ01_LOCUS277959</name>
</gene>
<dbReference type="SUPFAM" id="SSF53748">
    <property type="entry name" value="Phosphoglycerate kinase"/>
    <property type="match status" value="1"/>
</dbReference>
<evidence type="ECO:0000256" key="1">
    <source>
        <dbReference type="ARBA" id="ARBA00000642"/>
    </source>
</evidence>
<keyword evidence="5" id="KW-0808">Transferase</keyword>
<keyword evidence="7" id="KW-0418">Kinase</keyword>
<dbReference type="PRINTS" id="PR00477">
    <property type="entry name" value="PHGLYCKINASE"/>
</dbReference>
<feature type="non-terminal residue" evidence="10">
    <location>
        <position position="335"/>
    </location>
</feature>
<evidence type="ECO:0000256" key="8">
    <source>
        <dbReference type="ARBA" id="ARBA00022840"/>
    </source>
</evidence>
<dbReference type="InterPro" id="IPR001576">
    <property type="entry name" value="Phosphoglycerate_kinase"/>
</dbReference>
<dbReference type="PIRSF" id="PIRSF000724">
    <property type="entry name" value="Pgk"/>
    <property type="match status" value="1"/>
</dbReference>
<dbReference type="Gene3D" id="3.40.50.1260">
    <property type="entry name" value="Phosphoglycerate kinase, N-terminal domain"/>
    <property type="match status" value="2"/>
</dbReference>
<evidence type="ECO:0000256" key="6">
    <source>
        <dbReference type="ARBA" id="ARBA00022741"/>
    </source>
</evidence>
<dbReference type="FunFam" id="3.40.50.1260:FF:000031">
    <property type="entry name" value="Phosphoglycerate kinase 1"/>
    <property type="match status" value="1"/>
</dbReference>
<dbReference type="GO" id="GO:0006094">
    <property type="term" value="P:gluconeogenesis"/>
    <property type="evidence" value="ECO:0007669"/>
    <property type="project" value="TreeGrafter"/>
</dbReference>
<evidence type="ECO:0000313" key="10">
    <source>
        <dbReference type="EMBL" id="SVC25105.1"/>
    </source>
</evidence>
<evidence type="ECO:0000256" key="9">
    <source>
        <dbReference type="ARBA" id="ARBA00023152"/>
    </source>
</evidence>
<name>A0A382KNE9_9ZZZZ</name>
<proteinExistence type="inferred from homology"/>
<comment type="similarity">
    <text evidence="3">Belongs to the phosphoglycerate kinase family.</text>
</comment>
<dbReference type="GO" id="GO:0005524">
    <property type="term" value="F:ATP binding"/>
    <property type="evidence" value="ECO:0007669"/>
    <property type="project" value="UniProtKB-KW"/>
</dbReference>
<dbReference type="GO" id="GO:0043531">
    <property type="term" value="F:ADP binding"/>
    <property type="evidence" value="ECO:0007669"/>
    <property type="project" value="TreeGrafter"/>
</dbReference>
<organism evidence="10">
    <name type="scientific">marine metagenome</name>
    <dbReference type="NCBI Taxonomy" id="408172"/>
    <lineage>
        <taxon>unclassified sequences</taxon>
        <taxon>metagenomes</taxon>
        <taxon>ecological metagenomes</taxon>
    </lineage>
</organism>
<sequence length="335" mass="36047">VDDFRIRAVLPTIQYCLKAGANIVLMSHLGRPNGNHNSELSLIPVGETLADLLEMPIKFSDDCVSEDSRDVSLGLRGGEIHLLENLRFHAEETQNDSVFSAKLSKHGQVFINDAFGTAHRNHASNTGVTQNFIHKGMGFLFEKELQFLAEGMTKPKRPLTVILGGAKIDTKLNLIHHFIGNADHILIAGAMAHPFLKAQGKDVGNTTVDASTIAAAKTIMSKARGKTKLIFPIDFVCAESINHGNVTEICAVGKVPDDLMGLDIGPGTINQFSEVIQDSGTILWNGPMGVFEMDGFHHGTQKIAEKIAAVTEKGIMTVIGGGDSAAAIKKFGLMK</sequence>
<dbReference type="PANTHER" id="PTHR11406:SF23">
    <property type="entry name" value="PHOSPHOGLYCERATE KINASE 1, CHLOROPLASTIC-RELATED"/>
    <property type="match status" value="1"/>
</dbReference>
<dbReference type="PANTHER" id="PTHR11406">
    <property type="entry name" value="PHOSPHOGLYCERATE KINASE"/>
    <property type="match status" value="1"/>
</dbReference>
<dbReference type="EC" id="2.7.2.3" evidence="4"/>
<comment type="catalytic activity">
    <reaction evidence="1">
        <text>(2R)-3-phosphoglycerate + ATP = (2R)-3-phospho-glyceroyl phosphate + ADP</text>
        <dbReference type="Rhea" id="RHEA:14801"/>
        <dbReference type="ChEBI" id="CHEBI:30616"/>
        <dbReference type="ChEBI" id="CHEBI:57604"/>
        <dbReference type="ChEBI" id="CHEBI:58272"/>
        <dbReference type="ChEBI" id="CHEBI:456216"/>
        <dbReference type="EC" id="2.7.2.3"/>
    </reaction>
</comment>
<dbReference type="EMBL" id="UINC01081347">
    <property type="protein sequence ID" value="SVC25105.1"/>
    <property type="molecule type" value="Genomic_DNA"/>
</dbReference>
<reference evidence="10" key="1">
    <citation type="submission" date="2018-05" db="EMBL/GenBank/DDBJ databases">
        <authorList>
            <person name="Lanie J.A."/>
            <person name="Ng W.-L."/>
            <person name="Kazmierczak K.M."/>
            <person name="Andrzejewski T.M."/>
            <person name="Davidsen T.M."/>
            <person name="Wayne K.J."/>
            <person name="Tettelin H."/>
            <person name="Glass J.I."/>
            <person name="Rusch D."/>
            <person name="Podicherti R."/>
            <person name="Tsui H.-C.T."/>
            <person name="Winkler M.E."/>
        </authorList>
    </citation>
    <scope>NUCLEOTIDE SEQUENCE</scope>
</reference>
<feature type="non-terminal residue" evidence="10">
    <location>
        <position position="1"/>
    </location>
</feature>
<evidence type="ECO:0000256" key="2">
    <source>
        <dbReference type="ARBA" id="ARBA00004838"/>
    </source>
</evidence>